<evidence type="ECO:0000256" key="4">
    <source>
        <dbReference type="ARBA" id="ARBA00022840"/>
    </source>
</evidence>
<dbReference type="InterPro" id="IPR051681">
    <property type="entry name" value="Ser/Thr_Kinases-Pseudokinases"/>
</dbReference>
<reference evidence="8" key="1">
    <citation type="submission" date="2025-08" db="UniProtKB">
        <authorList>
            <consortium name="RefSeq"/>
        </authorList>
    </citation>
    <scope>IDENTIFICATION</scope>
</reference>
<dbReference type="SUPFAM" id="SSF56112">
    <property type="entry name" value="Protein kinase-like (PK-like)"/>
    <property type="match status" value="1"/>
</dbReference>
<protein>
    <submittedName>
        <fullName evidence="8">Uncharacterized protein LOC136078487</fullName>
    </submittedName>
</protein>
<dbReference type="PROSITE" id="PS50011">
    <property type="entry name" value="PROTEIN_KINASE_DOM"/>
    <property type="match status" value="1"/>
</dbReference>
<evidence type="ECO:0000256" key="1">
    <source>
        <dbReference type="ARBA" id="ARBA00022679"/>
    </source>
</evidence>
<organism evidence="7 8">
    <name type="scientific">Hydra vulgaris</name>
    <name type="common">Hydra</name>
    <name type="synonym">Hydra attenuata</name>
    <dbReference type="NCBI Taxonomy" id="6087"/>
    <lineage>
        <taxon>Eukaryota</taxon>
        <taxon>Metazoa</taxon>
        <taxon>Cnidaria</taxon>
        <taxon>Hydrozoa</taxon>
        <taxon>Hydroidolina</taxon>
        <taxon>Anthoathecata</taxon>
        <taxon>Aplanulata</taxon>
        <taxon>Hydridae</taxon>
        <taxon>Hydra</taxon>
    </lineage>
</organism>
<feature type="domain" description="Protein kinase" evidence="6">
    <location>
        <begin position="15"/>
        <end position="288"/>
    </location>
</feature>
<evidence type="ECO:0000256" key="2">
    <source>
        <dbReference type="ARBA" id="ARBA00022741"/>
    </source>
</evidence>
<dbReference type="InterPro" id="IPR011009">
    <property type="entry name" value="Kinase-like_dom_sf"/>
</dbReference>
<dbReference type="GeneID" id="136078487"/>
<dbReference type="PIRSF" id="PIRSF000654">
    <property type="entry name" value="Integrin-linked_kinase"/>
    <property type="match status" value="1"/>
</dbReference>
<evidence type="ECO:0000256" key="5">
    <source>
        <dbReference type="PROSITE-ProRule" id="PRU10141"/>
    </source>
</evidence>
<evidence type="ECO:0000313" key="8">
    <source>
        <dbReference type="RefSeq" id="XP_065650333.1"/>
    </source>
</evidence>
<dbReference type="PANTHER" id="PTHR44329">
    <property type="entry name" value="SERINE/THREONINE-PROTEIN KINASE TNNI3K-RELATED"/>
    <property type="match status" value="1"/>
</dbReference>
<evidence type="ECO:0000256" key="3">
    <source>
        <dbReference type="ARBA" id="ARBA00022777"/>
    </source>
</evidence>
<dbReference type="Pfam" id="PF00069">
    <property type="entry name" value="Pkinase"/>
    <property type="match status" value="1"/>
</dbReference>
<dbReference type="PANTHER" id="PTHR44329:SF288">
    <property type="entry name" value="MITOGEN-ACTIVATED PROTEIN KINASE KINASE KINASE 20"/>
    <property type="match status" value="1"/>
</dbReference>
<gene>
    <name evidence="8" type="primary">LOC136078487</name>
</gene>
<dbReference type="Gene3D" id="1.10.510.10">
    <property type="entry name" value="Transferase(Phosphotransferase) domain 1"/>
    <property type="match status" value="1"/>
</dbReference>
<accession>A0ABM4BMM3</accession>
<keyword evidence="1" id="KW-0808">Transferase</keyword>
<sequence>MEKSIVHYEVSELPLNFSDKIGEGSSANVFKLTLRNKKMAVKVIKTQFSQHKVYSIATKLRQLKHKNVVRFKGYSTRPTALIFESCFLEICNVQISNLSQLIQHLNEQSSFSFLHRLNFIYQSSNGIMYLHESGIVHKDIKPSKLLVTGTTKDITIKVSDFDDFVDIKETIALSMTKQNINGMTLAYTSPEIIKCEVEAPNQKSDIYALAITAFEIFSDFPSAWHGIIHVLKDILLMNAIISGKRPKVNHLFTLYGEENISLHKFINLIQQGWQDNPSLRPTISVVFV</sequence>
<keyword evidence="3" id="KW-0418">Kinase</keyword>
<keyword evidence="4 5" id="KW-0067">ATP-binding</keyword>
<dbReference type="Proteomes" id="UP001652625">
    <property type="component" value="Chromosome 03"/>
</dbReference>
<dbReference type="RefSeq" id="XP_065650333.1">
    <property type="nucleotide sequence ID" value="XM_065794261.1"/>
</dbReference>
<dbReference type="Gene3D" id="3.30.200.20">
    <property type="entry name" value="Phosphorylase Kinase, domain 1"/>
    <property type="match status" value="1"/>
</dbReference>
<name>A0ABM4BMM3_HYDVU</name>
<evidence type="ECO:0000313" key="7">
    <source>
        <dbReference type="Proteomes" id="UP001652625"/>
    </source>
</evidence>
<keyword evidence="2 5" id="KW-0547">Nucleotide-binding</keyword>
<dbReference type="PROSITE" id="PS00107">
    <property type="entry name" value="PROTEIN_KINASE_ATP"/>
    <property type="match status" value="1"/>
</dbReference>
<keyword evidence="7" id="KW-1185">Reference proteome</keyword>
<dbReference type="InterPro" id="IPR000719">
    <property type="entry name" value="Prot_kinase_dom"/>
</dbReference>
<dbReference type="InterPro" id="IPR017441">
    <property type="entry name" value="Protein_kinase_ATP_BS"/>
</dbReference>
<proteinExistence type="predicted"/>
<evidence type="ECO:0000259" key="6">
    <source>
        <dbReference type="PROSITE" id="PS50011"/>
    </source>
</evidence>
<feature type="binding site" evidence="5">
    <location>
        <position position="42"/>
    </location>
    <ligand>
        <name>ATP</name>
        <dbReference type="ChEBI" id="CHEBI:30616"/>
    </ligand>
</feature>